<dbReference type="EMBL" id="AOIL01000012">
    <property type="protein sequence ID" value="ELY96008.1"/>
    <property type="molecule type" value="Genomic_DNA"/>
</dbReference>
<dbReference type="InterPro" id="IPR022002">
    <property type="entry name" value="ChsH2_Znr"/>
</dbReference>
<organism evidence="3 4">
    <name type="scientific">Natrialba taiwanensis DSM 12281</name>
    <dbReference type="NCBI Taxonomy" id="1230458"/>
    <lineage>
        <taxon>Archaea</taxon>
        <taxon>Methanobacteriati</taxon>
        <taxon>Methanobacteriota</taxon>
        <taxon>Stenosarchaea group</taxon>
        <taxon>Halobacteria</taxon>
        <taxon>Halobacteriales</taxon>
        <taxon>Natrialbaceae</taxon>
        <taxon>Natrialba</taxon>
    </lineage>
</organism>
<evidence type="ECO:0000313" key="4">
    <source>
        <dbReference type="Proteomes" id="UP000011648"/>
    </source>
</evidence>
<dbReference type="STRING" id="1230458.C484_03434"/>
<reference evidence="3 4" key="1">
    <citation type="journal article" date="2014" name="PLoS Genet.">
        <title>Phylogenetically driven sequencing of extremely halophilic archaea reveals strategies for static and dynamic osmo-response.</title>
        <authorList>
            <person name="Becker E.A."/>
            <person name="Seitzer P.M."/>
            <person name="Tritt A."/>
            <person name="Larsen D."/>
            <person name="Krusor M."/>
            <person name="Yao A.I."/>
            <person name="Wu D."/>
            <person name="Madern D."/>
            <person name="Eisen J.A."/>
            <person name="Darling A.E."/>
            <person name="Facciotti M.T."/>
        </authorList>
    </citation>
    <scope>NUCLEOTIDE SEQUENCE [LARGE SCALE GENOMIC DNA]</scope>
    <source>
        <strain evidence="3 4">DSM 12281</strain>
    </source>
</reference>
<evidence type="ECO:0000313" key="3">
    <source>
        <dbReference type="EMBL" id="ELY96008.1"/>
    </source>
</evidence>
<feature type="domain" description="ChsH2 rubredoxin-like zinc ribbon" evidence="2">
    <location>
        <begin position="38"/>
        <end position="61"/>
    </location>
</feature>
<name>M0AFB1_9EURY</name>
<keyword evidence="4" id="KW-1185">Reference proteome</keyword>
<sequence length="109" mass="12318">MRIVQHTQRMSLFERLGEKVESFKQEAEAARDEAAPYRCRECGERFYSEQETCPACGSTELAVRADDRESDSESEIESETESSPKSKSTSEAESGSESTVEQQHEETDQ</sequence>
<feature type="compositionally biased region" description="Low complexity" evidence="1">
    <location>
        <begin position="91"/>
        <end position="101"/>
    </location>
</feature>
<dbReference type="AlphaFoldDB" id="M0AFB1"/>
<evidence type="ECO:0000256" key="1">
    <source>
        <dbReference type="SAM" id="MobiDB-lite"/>
    </source>
</evidence>
<feature type="region of interest" description="Disordered" evidence="1">
    <location>
        <begin position="60"/>
        <end position="109"/>
    </location>
</feature>
<dbReference type="Pfam" id="PF12172">
    <property type="entry name" value="zf-ChsH2"/>
    <property type="match status" value="1"/>
</dbReference>
<evidence type="ECO:0000259" key="2">
    <source>
        <dbReference type="Pfam" id="PF12172"/>
    </source>
</evidence>
<dbReference type="Gene3D" id="2.20.20.30">
    <property type="entry name" value="reverse gyrase domain"/>
    <property type="match status" value="1"/>
</dbReference>
<comment type="caution">
    <text evidence="3">The sequence shown here is derived from an EMBL/GenBank/DDBJ whole genome shotgun (WGS) entry which is preliminary data.</text>
</comment>
<gene>
    <name evidence="3" type="ORF">C484_03434</name>
</gene>
<dbReference type="Proteomes" id="UP000011648">
    <property type="component" value="Unassembled WGS sequence"/>
</dbReference>
<protein>
    <recommendedName>
        <fullName evidence="2">ChsH2 rubredoxin-like zinc ribbon domain-containing protein</fullName>
    </recommendedName>
</protein>
<feature type="compositionally biased region" description="Acidic residues" evidence="1">
    <location>
        <begin position="68"/>
        <end position="80"/>
    </location>
</feature>
<accession>M0AFB1</accession>
<dbReference type="PATRIC" id="fig|1230458.4.peg.685"/>
<proteinExistence type="predicted"/>